<evidence type="ECO:0000259" key="1">
    <source>
        <dbReference type="Pfam" id="PF02470"/>
    </source>
</evidence>
<evidence type="ECO:0000313" key="4">
    <source>
        <dbReference type="Proteomes" id="UP001336020"/>
    </source>
</evidence>
<dbReference type="EMBL" id="JAUTXY010000006">
    <property type="protein sequence ID" value="MEE2058698.1"/>
    <property type="molecule type" value="Genomic_DNA"/>
</dbReference>
<dbReference type="Pfam" id="PF11887">
    <property type="entry name" value="Mce4_CUP1"/>
    <property type="match status" value="1"/>
</dbReference>
<comment type="caution">
    <text evidence="3">The sequence shown here is derived from an EMBL/GenBank/DDBJ whole genome shotgun (WGS) entry which is preliminary data.</text>
</comment>
<dbReference type="NCBIfam" id="TIGR00996">
    <property type="entry name" value="Mtu_fam_mce"/>
    <property type="match status" value="1"/>
</dbReference>
<feature type="domain" description="Mce/MlaD" evidence="1">
    <location>
        <begin position="37"/>
        <end position="109"/>
    </location>
</feature>
<dbReference type="RefSeq" id="WP_330133953.1">
    <property type="nucleotide sequence ID" value="NZ_JAUTXY010000006.1"/>
</dbReference>
<evidence type="ECO:0000259" key="2">
    <source>
        <dbReference type="Pfam" id="PF11887"/>
    </source>
</evidence>
<evidence type="ECO:0000313" key="3">
    <source>
        <dbReference type="EMBL" id="MEE2058698.1"/>
    </source>
</evidence>
<dbReference type="PANTHER" id="PTHR33371:SF17">
    <property type="entry name" value="MCE-FAMILY PROTEIN MCE1B"/>
    <property type="match status" value="1"/>
</dbReference>
<sequence length="345" mass="36631">MTIRKPLIGLIVFLLISAGLTWPVVVTLQRGVQGSTSSYSAMFSDVSGLRVGDDVRMAGVRVGRVDSISLDETVARVGFSIDSSQQVFANTEAAITYQSIIGQRYLGLSLGQNPDTAILEAGAEIPLEQTEPSFDISVLLNGFEPLFSVLDPEQVDNITASVIAALQGDSGSVTTLVAETSRLAESMAEPDRILGDIIVNLDGIISDLASQSGEIDSVITGAHSIFAELNARRPELVGSLDRIATTTDSLAALTGEVQPDLQELLRRQPGFTGHFVDTKPSWEYFGFNLPGLLKGLARVSEDGSYLNAYLCNINATLVPELSHVIPAIVAGATPGGEIKQSPICR</sequence>
<proteinExistence type="predicted"/>
<dbReference type="PANTHER" id="PTHR33371">
    <property type="entry name" value="INTERMEMBRANE PHOSPHOLIPID TRANSPORT SYSTEM BINDING PROTEIN MLAD-RELATED"/>
    <property type="match status" value="1"/>
</dbReference>
<feature type="domain" description="Mammalian cell entry C-terminal" evidence="2">
    <location>
        <begin position="119"/>
        <end position="272"/>
    </location>
</feature>
<organism evidence="3 4">
    <name type="scientific">Rhodococcus artemisiae</name>
    <dbReference type="NCBI Taxonomy" id="714159"/>
    <lineage>
        <taxon>Bacteria</taxon>
        <taxon>Bacillati</taxon>
        <taxon>Actinomycetota</taxon>
        <taxon>Actinomycetes</taxon>
        <taxon>Mycobacteriales</taxon>
        <taxon>Nocardiaceae</taxon>
        <taxon>Rhodococcus</taxon>
    </lineage>
</organism>
<dbReference type="Pfam" id="PF02470">
    <property type="entry name" value="MlaD"/>
    <property type="match status" value="1"/>
</dbReference>
<protein>
    <submittedName>
        <fullName evidence="3">MlaD family protein</fullName>
    </submittedName>
</protein>
<name>A0ABU7LAX0_9NOCA</name>
<dbReference type="InterPro" id="IPR003399">
    <property type="entry name" value="Mce/MlaD"/>
</dbReference>
<reference evidence="3 4" key="1">
    <citation type="submission" date="2023-07" db="EMBL/GenBank/DDBJ databases">
        <authorList>
            <person name="Girao M."/>
            <person name="Carvalho M.F."/>
        </authorList>
    </citation>
    <scope>NUCLEOTIDE SEQUENCE [LARGE SCALE GENOMIC DNA]</scope>
    <source>
        <strain evidence="3 4">YIM65754</strain>
    </source>
</reference>
<gene>
    <name evidence="3" type="ORF">Q7514_14340</name>
</gene>
<dbReference type="Proteomes" id="UP001336020">
    <property type="component" value="Unassembled WGS sequence"/>
</dbReference>
<dbReference type="InterPro" id="IPR024516">
    <property type="entry name" value="Mce_C"/>
</dbReference>
<keyword evidence="4" id="KW-1185">Reference proteome</keyword>
<dbReference type="InterPro" id="IPR005693">
    <property type="entry name" value="Mce"/>
</dbReference>
<dbReference type="InterPro" id="IPR052336">
    <property type="entry name" value="MlaD_Phospholipid_Transporter"/>
</dbReference>
<accession>A0ABU7LAX0</accession>